<dbReference type="Proteomes" id="UP000447434">
    <property type="component" value="Chromosome 24"/>
</dbReference>
<evidence type="ECO:0000256" key="4">
    <source>
        <dbReference type="ARBA" id="ARBA00022989"/>
    </source>
</evidence>
<evidence type="ECO:0000256" key="2">
    <source>
        <dbReference type="ARBA" id="ARBA00010199"/>
    </source>
</evidence>
<keyword evidence="4 6" id="KW-1133">Transmembrane helix</keyword>
<evidence type="ECO:0000313" key="8">
    <source>
        <dbReference type="Proteomes" id="UP000447434"/>
    </source>
</evidence>
<proteinExistence type="inferred from homology"/>
<feature type="transmembrane region" description="Helical" evidence="6">
    <location>
        <begin position="454"/>
        <end position="474"/>
    </location>
</feature>
<dbReference type="EMBL" id="WOCE01000024">
    <property type="protein sequence ID" value="KAE9585983.1"/>
    <property type="molecule type" value="Genomic_DNA"/>
</dbReference>
<feature type="transmembrane region" description="Helical" evidence="6">
    <location>
        <begin position="480"/>
        <end position="502"/>
    </location>
</feature>
<dbReference type="GO" id="GO:0015297">
    <property type="term" value="F:antiporter activity"/>
    <property type="evidence" value="ECO:0007669"/>
    <property type="project" value="InterPro"/>
</dbReference>
<keyword evidence="3 6" id="KW-0812">Transmembrane</keyword>
<evidence type="ECO:0000256" key="1">
    <source>
        <dbReference type="ARBA" id="ARBA00004141"/>
    </source>
</evidence>
<dbReference type="PANTHER" id="PTHR42893:SF4">
    <property type="entry name" value="PROTEIN DETOXIFICATION 42"/>
    <property type="match status" value="1"/>
</dbReference>
<evidence type="ECO:0000313" key="7">
    <source>
        <dbReference type="EMBL" id="KAE9585983.1"/>
    </source>
</evidence>
<keyword evidence="5 6" id="KW-0472">Membrane</keyword>
<feature type="transmembrane region" description="Helical" evidence="6">
    <location>
        <begin position="306"/>
        <end position="328"/>
    </location>
</feature>
<comment type="subcellular location">
    <subcellularLocation>
        <location evidence="1">Membrane</location>
        <topology evidence="1">Multi-pass membrane protein</topology>
    </subcellularLocation>
</comment>
<feature type="transmembrane region" description="Helical" evidence="6">
    <location>
        <begin position="212"/>
        <end position="230"/>
    </location>
</feature>
<dbReference type="GO" id="GO:0016020">
    <property type="term" value="C:membrane"/>
    <property type="evidence" value="ECO:0007669"/>
    <property type="project" value="UniProtKB-SubCell"/>
</dbReference>
<dbReference type="InterPro" id="IPR002528">
    <property type="entry name" value="MATE_fam"/>
</dbReference>
<dbReference type="OrthoDB" id="2126698at2759"/>
<gene>
    <name evidence="7" type="ORF">Lalb_Chr24g0397101</name>
</gene>
<dbReference type="GO" id="GO:0042910">
    <property type="term" value="F:xenobiotic transmembrane transporter activity"/>
    <property type="evidence" value="ECO:0007669"/>
    <property type="project" value="InterPro"/>
</dbReference>
<feature type="transmembrane region" description="Helical" evidence="6">
    <location>
        <begin position="168"/>
        <end position="191"/>
    </location>
</feature>
<evidence type="ECO:0000256" key="3">
    <source>
        <dbReference type="ARBA" id="ARBA00022692"/>
    </source>
</evidence>
<dbReference type="NCBIfam" id="TIGR00797">
    <property type="entry name" value="matE"/>
    <property type="match status" value="1"/>
</dbReference>
<sequence length="514" mass="55294">MAEKESLNSPEDWRRLPIFAFFKDAGLVFKLDSLGREILTIALPAAMALTADPIASLVDTAFIGQIGPVELAAVGVSIALFNQVSRIAIFPLVSVTTSFVAEEDSLDRASPQVDENVCLEEGLTKDAETKEFLPHEGGNVKISDSIDESFNIVTEERTRRQIPSASSAIFLGGILGIIQAILLISAANPLLSFMGVTSESPMLYSAQRYLKLRSLGAPAVLLSLAMQGVFRGFKDTKTPLYATVAGDATNIALDPIFIFVFRLGVSGAAIAHVISQYLISVILLWRLMQLVDLIPPSIKHLQFERFLKNGFLLLMRVIAVTFCVTLSASLAARLGPTSMAAFQVCLQIWLAVSLLADGLAVAGQAILAGAFANKDYDKATATATRVLQMGLVLGLALAFILGTGLHFGARLFTKDVHVLQLIAIGVPFVALTQPLNTLAFVFDGINFGASDFAYSAFSMVLVAFVSIICLLILSYTGGFIGIWVALSIYMGLRAFAGFLRIGTRSGPWEFLRLQ</sequence>
<feature type="transmembrane region" description="Helical" evidence="6">
    <location>
        <begin position="418"/>
        <end position="442"/>
    </location>
</feature>
<comment type="caution">
    <text evidence="7">The sequence shown here is derived from an EMBL/GenBank/DDBJ whole genome shotgun (WGS) entry which is preliminary data.</text>
</comment>
<comment type="similarity">
    <text evidence="2 6">Belongs to the multi antimicrobial extrusion (MATE) (TC 2.A.66.1) family.</text>
</comment>
<name>A0A6A4MZ73_LUPAL</name>
<evidence type="ECO:0000256" key="6">
    <source>
        <dbReference type="RuleBase" id="RU004914"/>
    </source>
</evidence>
<feature type="transmembrane region" description="Helical" evidence="6">
    <location>
        <begin position="391"/>
        <end position="412"/>
    </location>
</feature>
<dbReference type="CDD" id="cd13136">
    <property type="entry name" value="MATE_DinF_like"/>
    <property type="match status" value="1"/>
</dbReference>
<dbReference type="AlphaFoldDB" id="A0A6A4MZ73"/>
<protein>
    <recommendedName>
        <fullName evidence="6">Protein DETOXIFICATION</fullName>
    </recommendedName>
    <alternativeName>
        <fullName evidence="6">Multidrug and toxic compound extrusion protein</fullName>
    </alternativeName>
</protein>
<dbReference type="PANTHER" id="PTHR42893">
    <property type="entry name" value="PROTEIN DETOXIFICATION 44, CHLOROPLASTIC-RELATED"/>
    <property type="match status" value="1"/>
</dbReference>
<feature type="transmembrane region" description="Helical" evidence="6">
    <location>
        <begin position="348"/>
        <end position="371"/>
    </location>
</feature>
<keyword evidence="8" id="KW-1185">Reference proteome</keyword>
<accession>A0A6A4MZ73</accession>
<reference evidence="8" key="1">
    <citation type="journal article" date="2020" name="Nat. Commun.">
        <title>Genome sequence of the cluster root forming white lupin.</title>
        <authorList>
            <person name="Hufnagel B."/>
            <person name="Marques A."/>
            <person name="Soriano A."/>
            <person name="Marques L."/>
            <person name="Divol F."/>
            <person name="Doumas P."/>
            <person name="Sallet E."/>
            <person name="Mancinotti D."/>
            <person name="Carrere S."/>
            <person name="Marande W."/>
            <person name="Arribat S."/>
            <person name="Keller J."/>
            <person name="Huneau C."/>
            <person name="Blein T."/>
            <person name="Aime D."/>
            <person name="Laguerre M."/>
            <person name="Taylor J."/>
            <person name="Schubert V."/>
            <person name="Nelson M."/>
            <person name="Geu-Flores F."/>
            <person name="Crespi M."/>
            <person name="Gallardo-Guerrero K."/>
            <person name="Delaux P.-M."/>
            <person name="Salse J."/>
            <person name="Berges H."/>
            <person name="Guyot R."/>
            <person name="Gouzy J."/>
            <person name="Peret B."/>
        </authorList>
    </citation>
    <scope>NUCLEOTIDE SEQUENCE [LARGE SCALE GENOMIC DNA]</scope>
    <source>
        <strain evidence="8">cv. Amiga</strain>
    </source>
</reference>
<dbReference type="Pfam" id="PF01554">
    <property type="entry name" value="MatE"/>
    <property type="match status" value="2"/>
</dbReference>
<dbReference type="InterPro" id="IPR044644">
    <property type="entry name" value="DinF-like"/>
</dbReference>
<organism evidence="7 8">
    <name type="scientific">Lupinus albus</name>
    <name type="common">White lupine</name>
    <name type="synonym">Lupinus termis</name>
    <dbReference type="NCBI Taxonomy" id="3870"/>
    <lineage>
        <taxon>Eukaryota</taxon>
        <taxon>Viridiplantae</taxon>
        <taxon>Streptophyta</taxon>
        <taxon>Embryophyta</taxon>
        <taxon>Tracheophyta</taxon>
        <taxon>Spermatophyta</taxon>
        <taxon>Magnoliopsida</taxon>
        <taxon>eudicotyledons</taxon>
        <taxon>Gunneridae</taxon>
        <taxon>Pentapetalae</taxon>
        <taxon>rosids</taxon>
        <taxon>fabids</taxon>
        <taxon>Fabales</taxon>
        <taxon>Fabaceae</taxon>
        <taxon>Papilionoideae</taxon>
        <taxon>50 kb inversion clade</taxon>
        <taxon>genistoids sensu lato</taxon>
        <taxon>core genistoids</taxon>
        <taxon>Genisteae</taxon>
        <taxon>Lupinus</taxon>
    </lineage>
</organism>
<comment type="caution">
    <text evidence="6">Lacks conserved residue(s) required for the propagation of feature annotation.</text>
</comment>
<evidence type="ECO:0000256" key="5">
    <source>
        <dbReference type="ARBA" id="ARBA00023136"/>
    </source>
</evidence>
<feature type="transmembrane region" description="Helical" evidence="6">
    <location>
        <begin position="256"/>
        <end position="285"/>
    </location>
</feature>